<dbReference type="Proteomes" id="UP000828251">
    <property type="component" value="Unassembled WGS sequence"/>
</dbReference>
<dbReference type="OrthoDB" id="10488673at2759"/>
<organism evidence="1 2">
    <name type="scientific">Gossypium stocksii</name>
    <dbReference type="NCBI Taxonomy" id="47602"/>
    <lineage>
        <taxon>Eukaryota</taxon>
        <taxon>Viridiplantae</taxon>
        <taxon>Streptophyta</taxon>
        <taxon>Embryophyta</taxon>
        <taxon>Tracheophyta</taxon>
        <taxon>Spermatophyta</taxon>
        <taxon>Magnoliopsida</taxon>
        <taxon>eudicotyledons</taxon>
        <taxon>Gunneridae</taxon>
        <taxon>Pentapetalae</taxon>
        <taxon>rosids</taxon>
        <taxon>malvids</taxon>
        <taxon>Malvales</taxon>
        <taxon>Malvaceae</taxon>
        <taxon>Malvoideae</taxon>
        <taxon>Gossypium</taxon>
    </lineage>
</organism>
<name>A0A9D3WKZ4_9ROSI</name>
<protein>
    <recommendedName>
        <fullName evidence="3">Reverse transcriptase zinc-binding domain-containing protein</fullName>
    </recommendedName>
</protein>
<gene>
    <name evidence="1" type="ORF">J1N35_002033</name>
</gene>
<accession>A0A9D3WKZ4</accession>
<proteinExistence type="predicted"/>
<keyword evidence="2" id="KW-1185">Reference proteome</keyword>
<evidence type="ECO:0000313" key="2">
    <source>
        <dbReference type="Proteomes" id="UP000828251"/>
    </source>
</evidence>
<reference evidence="1 2" key="1">
    <citation type="journal article" date="2021" name="Plant Biotechnol. J.">
        <title>Multi-omics assisted identification of the key and species-specific regulatory components of drought-tolerant mechanisms in Gossypium stocksii.</title>
        <authorList>
            <person name="Yu D."/>
            <person name="Ke L."/>
            <person name="Zhang D."/>
            <person name="Wu Y."/>
            <person name="Sun Y."/>
            <person name="Mei J."/>
            <person name="Sun J."/>
            <person name="Sun Y."/>
        </authorList>
    </citation>
    <scope>NUCLEOTIDE SEQUENCE [LARGE SCALE GENOMIC DNA]</scope>
    <source>
        <strain evidence="2">cv. E1</strain>
        <tissue evidence="1">Leaf</tissue>
    </source>
</reference>
<sequence length="176" mass="19983">MYEFLVDEFEAWWVLSLEDIQGAGLPVGEASSWHLHTSDRCPRCGLEVEPCLNMLSDCGFVMNVWNVVVPLGLQVVFFTLPLQQWLLHNLENENNYVWKNRNDPVFNEGHDSCRDVVVTSLARAPSLSNHKVQQLHVFVDYELSATWCPLQDGWVKLNWNVSVSVVTAESPIGVKA</sequence>
<evidence type="ECO:0008006" key="3">
    <source>
        <dbReference type="Google" id="ProtNLM"/>
    </source>
</evidence>
<dbReference type="EMBL" id="JAIQCV010000001">
    <property type="protein sequence ID" value="KAH1130655.1"/>
    <property type="molecule type" value="Genomic_DNA"/>
</dbReference>
<comment type="caution">
    <text evidence="1">The sequence shown here is derived from an EMBL/GenBank/DDBJ whole genome shotgun (WGS) entry which is preliminary data.</text>
</comment>
<evidence type="ECO:0000313" key="1">
    <source>
        <dbReference type="EMBL" id="KAH1130655.1"/>
    </source>
</evidence>
<dbReference type="AlphaFoldDB" id="A0A9D3WKZ4"/>